<keyword evidence="1" id="KW-0812">Transmembrane</keyword>
<dbReference type="SMART" id="SM00325">
    <property type="entry name" value="RhoGEF"/>
    <property type="match status" value="1"/>
</dbReference>
<dbReference type="Proteomes" id="UP000006769">
    <property type="component" value="Unassembled WGS sequence"/>
</dbReference>
<keyword evidence="1" id="KW-1133">Transmembrane helix</keyword>
<evidence type="ECO:0000259" key="2">
    <source>
        <dbReference type="PROSITE" id="PS50003"/>
    </source>
</evidence>
<dbReference type="PANTHER" id="PTHR12673">
    <property type="entry name" value="FACIOGENITAL DYSPLASIA PROTEIN"/>
    <property type="match status" value="1"/>
</dbReference>
<dbReference type="EMBL" id="JH929394">
    <property type="protein sequence ID" value="EKE37749.1"/>
    <property type="molecule type" value="Genomic_DNA"/>
</dbReference>
<gene>
    <name evidence="4" type="ORF">ENU1_187400</name>
</gene>
<keyword evidence="1" id="KW-0472">Membrane</keyword>
<dbReference type="InterPro" id="IPR051092">
    <property type="entry name" value="FYVE_RhoGEF_PH"/>
</dbReference>
<dbReference type="InterPro" id="IPR011993">
    <property type="entry name" value="PH-like_dom_sf"/>
</dbReference>
<evidence type="ECO:0000256" key="1">
    <source>
        <dbReference type="SAM" id="Phobius"/>
    </source>
</evidence>
<dbReference type="InterPro" id="IPR035899">
    <property type="entry name" value="DBL_dom_sf"/>
</dbReference>
<evidence type="ECO:0000259" key="3">
    <source>
        <dbReference type="PROSITE" id="PS50010"/>
    </source>
</evidence>
<dbReference type="OMA" id="NDTIIPM"/>
<dbReference type="AlphaFoldDB" id="K2H5J8"/>
<reference evidence="4 5" key="1">
    <citation type="submission" date="2011-11" db="EMBL/GenBank/DDBJ databases">
        <authorList>
            <person name="Hannick L."/>
            <person name="Karamycheva S."/>
            <person name="Lorenzi H."/>
            <person name="Caler E."/>
        </authorList>
    </citation>
    <scope>NUCLEOTIDE SEQUENCE [LARGE SCALE GENOMIC DNA]</scope>
    <source>
        <strain evidence="4 5">P19</strain>
    </source>
</reference>
<dbReference type="Gene3D" id="2.30.29.30">
    <property type="entry name" value="Pleckstrin-homology domain (PH domain)/Phosphotyrosine-binding domain (PTB)"/>
    <property type="match status" value="1"/>
</dbReference>
<dbReference type="InterPro" id="IPR001849">
    <property type="entry name" value="PH_domain"/>
</dbReference>
<dbReference type="Pfam" id="PF00621">
    <property type="entry name" value="RhoGEF"/>
    <property type="match status" value="1"/>
</dbReference>
<dbReference type="VEuPathDB" id="AmoebaDB:ENU1_187400"/>
<accession>K2H5J8</accession>
<dbReference type="SUPFAM" id="SSF48065">
    <property type="entry name" value="DBL homology domain (DH-domain)"/>
    <property type="match status" value="1"/>
</dbReference>
<protein>
    <submittedName>
        <fullName evidence="4">Rho guanine nucleotide exchange factor, putative</fullName>
    </submittedName>
</protein>
<feature type="domain" description="PH" evidence="2">
    <location>
        <begin position="392"/>
        <end position="501"/>
    </location>
</feature>
<dbReference type="OrthoDB" id="26917at2759"/>
<dbReference type="GeneID" id="20076086"/>
<dbReference type="InterPro" id="IPR000219">
    <property type="entry name" value="DH_dom"/>
</dbReference>
<dbReference type="RefSeq" id="XP_008859907.1">
    <property type="nucleotide sequence ID" value="XM_008861685.1"/>
</dbReference>
<evidence type="ECO:0000313" key="4">
    <source>
        <dbReference type="EMBL" id="EKE37749.1"/>
    </source>
</evidence>
<dbReference type="SUPFAM" id="SSF50729">
    <property type="entry name" value="PH domain-like"/>
    <property type="match status" value="1"/>
</dbReference>
<dbReference type="Gene3D" id="1.20.900.10">
    <property type="entry name" value="Dbl homology (DH) domain"/>
    <property type="match status" value="1"/>
</dbReference>
<sequence length="600" mass="70498">METNNLAKFLMGIFEGEEYEQVVLELTKEEIAVSTVNDLIAIAKHFDEFDLKLSEEQKKKIQGAINERTMKEKKGEKKEENKKRLERIQYKYLMDYRNWTALMFAQFLMYNKINKKQAFFLATDISPTEFIEKKEKEEEWISIKEKMKKELASTIITRAARKLGRERINTQMNKRANTIKEIISTEESYIEQLNTVIKFVLNPIKKESILSSEQIKLIFSDITTIYSVNEQFLKLIKSFECQDYANVLIGQIFNQMGPLFKMYADYCMNYHESDILIRQMEAEHHPFISWYSKQVFENASPQYKKFKISAFLITPVQRLPRYKLLLADLLKYTPACHPDHENVKQALKLITEVTITVNNNTKKREMFEKMKEYQMSITNLPEDFKINNGSRELLAEGKALEIKKKNAKPMALILFNDLLMVCEYIEKGVFTKTQKKKLSFNNTLKLLDMSFAEVKENEIEAKGIQVEMCLVLMISKQKFIFSFISIEEKEKWYEYLSNAIEKEKIKQQQFEARAKTAAMEKAEMARNLIQNKFNTFNAGSMKTRLLNSLFLNIFIIYLLFILILFIGRWKDRGASVASMSFAEKYRMAEEIKNSLEAPSE</sequence>
<evidence type="ECO:0000313" key="5">
    <source>
        <dbReference type="Proteomes" id="UP000006769"/>
    </source>
</evidence>
<feature type="transmembrane region" description="Helical" evidence="1">
    <location>
        <begin position="549"/>
        <end position="569"/>
    </location>
</feature>
<dbReference type="CDD" id="cd00160">
    <property type="entry name" value="RhoGEF"/>
    <property type="match status" value="1"/>
</dbReference>
<dbReference type="GO" id="GO:0005737">
    <property type="term" value="C:cytoplasm"/>
    <property type="evidence" value="ECO:0007669"/>
    <property type="project" value="TreeGrafter"/>
</dbReference>
<name>K2H5J8_ENTNP</name>
<dbReference type="PANTHER" id="PTHR12673:SF159">
    <property type="entry name" value="LD03170P"/>
    <property type="match status" value="1"/>
</dbReference>
<organism evidence="4 5">
    <name type="scientific">Entamoeba nuttalli (strain P19)</name>
    <name type="common">Amoeba</name>
    <dbReference type="NCBI Taxonomy" id="1076696"/>
    <lineage>
        <taxon>Eukaryota</taxon>
        <taxon>Amoebozoa</taxon>
        <taxon>Evosea</taxon>
        <taxon>Archamoebae</taxon>
        <taxon>Mastigamoebida</taxon>
        <taxon>Entamoebidae</taxon>
        <taxon>Entamoeba</taxon>
    </lineage>
</organism>
<feature type="domain" description="DH" evidence="3">
    <location>
        <begin position="174"/>
        <end position="360"/>
    </location>
</feature>
<dbReference type="PROSITE" id="PS50010">
    <property type="entry name" value="DH_2"/>
    <property type="match status" value="1"/>
</dbReference>
<dbReference type="GO" id="GO:0005085">
    <property type="term" value="F:guanyl-nucleotide exchange factor activity"/>
    <property type="evidence" value="ECO:0007669"/>
    <property type="project" value="InterPro"/>
</dbReference>
<dbReference type="PROSITE" id="PS50003">
    <property type="entry name" value="PH_DOMAIN"/>
    <property type="match status" value="1"/>
</dbReference>
<proteinExistence type="predicted"/>